<keyword evidence="5 7" id="KW-1133">Transmembrane helix</keyword>
<dbReference type="OrthoDB" id="9772725at2"/>
<name>A0A845QZH8_9CLOT</name>
<dbReference type="Gene3D" id="1.20.1250.20">
    <property type="entry name" value="MFS general substrate transporter like domains"/>
    <property type="match status" value="2"/>
</dbReference>
<sequence>MENVKQKRPLGFYVCSLAFTFERFAFYSAKWLLAVFVVASLADGGLGLTPADGAKMSANLVAFTYLAPLFGSVISDRFVGARYLVPIGMILMGSGYLVGANATSALMVNMMIVMVSIGTGLFKPQTNAITGRLFKDKDQLDGAFSTQYSFVNFGSFIGTTIIGLITKAQGYSFSFTVCGIIMFIGAIGFIFGWRFLGEAGKKPFKVNEHEEEKVQETIEKKEEKRPLTTIEKKRVAAIVLVSFFSVIFWVFWYLAYMPVYYYWGGEAGLADWTIGNFAVPTSWFDSLNAFMCISLGPLLGGLWVRLAKRPQGDLSMFKKTSLGMITLGISYVIFAGADIARGSGLANLGWIIAFGIVLSLGEMLFSPLGNSFISKFSPPRLLSAMMAVWTLAVFFAGKSYGWLYEFTLKFKFVNAYLTIAAIAILSGIILWAIDGKLKGLVVEDEKEEYNVNTAVENPPNDFSV</sequence>
<evidence type="ECO:0000313" key="8">
    <source>
        <dbReference type="EMBL" id="NBI07159.1"/>
    </source>
</evidence>
<keyword evidence="4 7" id="KW-0812">Transmembrane</keyword>
<feature type="transmembrane region" description="Helical" evidence="7">
    <location>
        <begin position="415"/>
        <end position="433"/>
    </location>
</feature>
<comment type="caution">
    <text evidence="8">The sequence shown here is derived from an EMBL/GenBank/DDBJ whole genome shotgun (WGS) entry which is preliminary data.</text>
</comment>
<evidence type="ECO:0000313" key="9">
    <source>
        <dbReference type="Proteomes" id="UP000467132"/>
    </source>
</evidence>
<dbReference type="InterPro" id="IPR011701">
    <property type="entry name" value="MFS"/>
</dbReference>
<proteinExistence type="predicted"/>
<dbReference type="RefSeq" id="WP_160197621.1">
    <property type="nucleotide sequence ID" value="NZ_QXXA01000010.1"/>
</dbReference>
<evidence type="ECO:0000256" key="7">
    <source>
        <dbReference type="SAM" id="Phobius"/>
    </source>
</evidence>
<evidence type="ECO:0000256" key="3">
    <source>
        <dbReference type="ARBA" id="ARBA00022475"/>
    </source>
</evidence>
<dbReference type="GO" id="GO:0005886">
    <property type="term" value="C:plasma membrane"/>
    <property type="evidence" value="ECO:0007669"/>
    <property type="project" value="UniProtKB-SubCell"/>
</dbReference>
<dbReference type="GO" id="GO:1904680">
    <property type="term" value="F:peptide transmembrane transporter activity"/>
    <property type="evidence" value="ECO:0007669"/>
    <property type="project" value="InterPro"/>
</dbReference>
<dbReference type="GO" id="GO:0015833">
    <property type="term" value="P:peptide transport"/>
    <property type="evidence" value="ECO:0007669"/>
    <property type="project" value="InterPro"/>
</dbReference>
<gene>
    <name evidence="8" type="ORF">D3Z33_09875</name>
</gene>
<feature type="transmembrane region" description="Helical" evidence="7">
    <location>
        <begin position="56"/>
        <end position="74"/>
    </location>
</feature>
<accession>A0A845QZH8</accession>
<reference evidence="8 9" key="1">
    <citation type="submission" date="2018-08" db="EMBL/GenBank/DDBJ databases">
        <title>Murine metabolic-syndrome-specific gut microbial biobank.</title>
        <authorList>
            <person name="Liu C."/>
        </authorList>
    </citation>
    <scope>NUCLEOTIDE SEQUENCE [LARGE SCALE GENOMIC DNA]</scope>
    <source>
        <strain evidence="8 9">583</strain>
    </source>
</reference>
<protein>
    <submittedName>
        <fullName evidence="8">MFS transporter</fullName>
    </submittedName>
</protein>
<dbReference type="Pfam" id="PF07690">
    <property type="entry name" value="MFS_1"/>
    <property type="match status" value="1"/>
</dbReference>
<dbReference type="Proteomes" id="UP000467132">
    <property type="component" value="Unassembled WGS sequence"/>
</dbReference>
<feature type="transmembrane region" description="Helical" evidence="7">
    <location>
        <begin position="81"/>
        <end position="98"/>
    </location>
</feature>
<feature type="transmembrane region" description="Helical" evidence="7">
    <location>
        <begin position="348"/>
        <end position="369"/>
    </location>
</feature>
<feature type="transmembrane region" description="Helical" evidence="7">
    <location>
        <begin position="316"/>
        <end position="336"/>
    </location>
</feature>
<dbReference type="PANTHER" id="PTHR23517">
    <property type="entry name" value="RESISTANCE PROTEIN MDTM, PUTATIVE-RELATED-RELATED"/>
    <property type="match status" value="1"/>
</dbReference>
<evidence type="ECO:0000256" key="4">
    <source>
        <dbReference type="ARBA" id="ARBA00022692"/>
    </source>
</evidence>
<keyword evidence="9" id="KW-1185">Reference proteome</keyword>
<feature type="transmembrane region" description="Helical" evidence="7">
    <location>
        <begin position="171"/>
        <end position="196"/>
    </location>
</feature>
<dbReference type="InterPro" id="IPR050171">
    <property type="entry name" value="MFS_Transporters"/>
</dbReference>
<evidence type="ECO:0000256" key="1">
    <source>
        <dbReference type="ARBA" id="ARBA00004651"/>
    </source>
</evidence>
<keyword evidence="3" id="KW-1003">Cell membrane</keyword>
<feature type="transmembrane region" description="Helical" evidence="7">
    <location>
        <begin position="381"/>
        <end position="403"/>
    </location>
</feature>
<dbReference type="AlphaFoldDB" id="A0A845QZH8"/>
<feature type="transmembrane region" description="Helical" evidence="7">
    <location>
        <begin position="104"/>
        <end position="122"/>
    </location>
</feature>
<evidence type="ECO:0000256" key="2">
    <source>
        <dbReference type="ARBA" id="ARBA00022448"/>
    </source>
</evidence>
<dbReference type="EMBL" id="QXXA01000010">
    <property type="protein sequence ID" value="NBI07159.1"/>
    <property type="molecule type" value="Genomic_DNA"/>
</dbReference>
<dbReference type="PANTHER" id="PTHR23517:SF15">
    <property type="entry name" value="PROTON-DEPENDENT OLIGOPEPTIDE FAMILY TRANSPORT PROTEIN"/>
    <property type="match status" value="1"/>
</dbReference>
<keyword evidence="2" id="KW-0813">Transport</keyword>
<feature type="transmembrane region" description="Helical" evidence="7">
    <location>
        <begin position="143"/>
        <end position="165"/>
    </location>
</feature>
<feature type="transmembrane region" description="Helical" evidence="7">
    <location>
        <begin position="235"/>
        <end position="263"/>
    </location>
</feature>
<dbReference type="CDD" id="cd17346">
    <property type="entry name" value="MFS_DtpA_like"/>
    <property type="match status" value="1"/>
</dbReference>
<organism evidence="8 9">
    <name type="scientific">Senegalia massiliensis</name>
    <dbReference type="NCBI Taxonomy" id="1720316"/>
    <lineage>
        <taxon>Bacteria</taxon>
        <taxon>Bacillati</taxon>
        <taxon>Bacillota</taxon>
        <taxon>Clostridia</taxon>
        <taxon>Eubacteriales</taxon>
        <taxon>Clostridiaceae</taxon>
        <taxon>Senegalia</taxon>
    </lineage>
</organism>
<keyword evidence="6 7" id="KW-0472">Membrane</keyword>
<feature type="transmembrane region" description="Helical" evidence="7">
    <location>
        <begin position="31"/>
        <end position="50"/>
    </location>
</feature>
<comment type="subcellular location">
    <subcellularLocation>
        <location evidence="1">Cell membrane</location>
        <topology evidence="1">Multi-pass membrane protein</topology>
    </subcellularLocation>
</comment>
<evidence type="ECO:0000256" key="5">
    <source>
        <dbReference type="ARBA" id="ARBA00022989"/>
    </source>
</evidence>
<dbReference type="InterPro" id="IPR005279">
    <property type="entry name" value="Dipep/tripep_permease"/>
</dbReference>
<dbReference type="InterPro" id="IPR036259">
    <property type="entry name" value="MFS_trans_sf"/>
</dbReference>
<evidence type="ECO:0000256" key="6">
    <source>
        <dbReference type="ARBA" id="ARBA00023136"/>
    </source>
</evidence>
<dbReference type="SUPFAM" id="SSF103473">
    <property type="entry name" value="MFS general substrate transporter"/>
    <property type="match status" value="1"/>
</dbReference>